<dbReference type="SUPFAM" id="SSF47384">
    <property type="entry name" value="Homodimeric domain of signal transducing histidine kinase"/>
    <property type="match status" value="1"/>
</dbReference>
<evidence type="ECO:0000259" key="8">
    <source>
        <dbReference type="PROSITE" id="PS50112"/>
    </source>
</evidence>
<reference evidence="9" key="1">
    <citation type="submission" date="2020-04" db="EMBL/GenBank/DDBJ databases">
        <authorList>
            <person name="Zhang T."/>
        </authorList>
    </citation>
    <scope>NUCLEOTIDE SEQUENCE</scope>
    <source>
        <strain evidence="9">HKST-UBA01</strain>
    </source>
</reference>
<dbReference type="GO" id="GO:0006355">
    <property type="term" value="P:regulation of DNA-templated transcription"/>
    <property type="evidence" value="ECO:0007669"/>
    <property type="project" value="InterPro"/>
</dbReference>
<dbReference type="Proteomes" id="UP000697710">
    <property type="component" value="Unassembled WGS sequence"/>
</dbReference>
<dbReference type="InterPro" id="IPR013767">
    <property type="entry name" value="PAS_fold"/>
</dbReference>
<evidence type="ECO:0000256" key="7">
    <source>
        <dbReference type="ARBA" id="ARBA00022840"/>
    </source>
</evidence>
<dbReference type="CDD" id="cd00130">
    <property type="entry name" value="PAS"/>
    <property type="match status" value="1"/>
</dbReference>
<keyword evidence="6" id="KW-0418">Kinase</keyword>
<gene>
    <name evidence="9" type="ORF">KC729_05425</name>
</gene>
<dbReference type="GO" id="GO:0005524">
    <property type="term" value="F:ATP binding"/>
    <property type="evidence" value="ECO:0007669"/>
    <property type="project" value="UniProtKB-KW"/>
</dbReference>
<dbReference type="Pfam" id="PF00989">
    <property type="entry name" value="PAS"/>
    <property type="match status" value="1"/>
</dbReference>
<dbReference type="InterPro" id="IPR035965">
    <property type="entry name" value="PAS-like_dom_sf"/>
</dbReference>
<feature type="domain" description="PAS" evidence="8">
    <location>
        <begin position="14"/>
        <end position="84"/>
    </location>
</feature>
<reference evidence="9" key="2">
    <citation type="journal article" date="2021" name="Microbiome">
        <title>Successional dynamics and alternative stable states in a saline activated sludge microbial community over 9 years.</title>
        <authorList>
            <person name="Wang Y."/>
            <person name="Ye J."/>
            <person name="Ju F."/>
            <person name="Liu L."/>
            <person name="Boyd J.A."/>
            <person name="Deng Y."/>
            <person name="Parks D.H."/>
            <person name="Jiang X."/>
            <person name="Yin X."/>
            <person name="Woodcroft B.J."/>
            <person name="Tyson G.W."/>
            <person name="Hugenholtz P."/>
            <person name="Polz M.F."/>
            <person name="Zhang T."/>
        </authorList>
    </citation>
    <scope>NUCLEOTIDE SEQUENCE</scope>
    <source>
        <strain evidence="9">HKST-UBA01</strain>
    </source>
</reference>
<keyword evidence="4" id="KW-0808">Transferase</keyword>
<dbReference type="GO" id="GO:0000155">
    <property type="term" value="F:phosphorelay sensor kinase activity"/>
    <property type="evidence" value="ECO:0007669"/>
    <property type="project" value="InterPro"/>
</dbReference>
<accession>A0A956RNU8</accession>
<evidence type="ECO:0000256" key="6">
    <source>
        <dbReference type="ARBA" id="ARBA00022777"/>
    </source>
</evidence>
<comment type="caution">
    <text evidence="9">The sequence shown here is derived from an EMBL/GenBank/DDBJ whole genome shotgun (WGS) entry which is preliminary data.</text>
</comment>
<evidence type="ECO:0000256" key="1">
    <source>
        <dbReference type="ARBA" id="ARBA00000085"/>
    </source>
</evidence>
<dbReference type="PROSITE" id="PS50112">
    <property type="entry name" value="PAS"/>
    <property type="match status" value="1"/>
</dbReference>
<name>A0A956RNU8_UNCEI</name>
<dbReference type="Gene3D" id="3.30.450.20">
    <property type="entry name" value="PAS domain"/>
    <property type="match status" value="1"/>
</dbReference>
<evidence type="ECO:0000256" key="5">
    <source>
        <dbReference type="ARBA" id="ARBA00022741"/>
    </source>
</evidence>
<dbReference type="InterPro" id="IPR003661">
    <property type="entry name" value="HisK_dim/P_dom"/>
</dbReference>
<dbReference type="EC" id="2.7.13.3" evidence="2"/>
<evidence type="ECO:0000256" key="2">
    <source>
        <dbReference type="ARBA" id="ARBA00012438"/>
    </source>
</evidence>
<evidence type="ECO:0000313" key="10">
    <source>
        <dbReference type="Proteomes" id="UP000697710"/>
    </source>
</evidence>
<dbReference type="NCBIfam" id="TIGR00229">
    <property type="entry name" value="sensory_box"/>
    <property type="match status" value="1"/>
</dbReference>
<evidence type="ECO:0000256" key="3">
    <source>
        <dbReference type="ARBA" id="ARBA00022553"/>
    </source>
</evidence>
<dbReference type="AlphaFoldDB" id="A0A956RNU8"/>
<dbReference type="EMBL" id="JAGQHR010000110">
    <property type="protein sequence ID" value="MCA9727105.1"/>
    <property type="molecule type" value="Genomic_DNA"/>
</dbReference>
<dbReference type="PANTHER" id="PTHR41523">
    <property type="entry name" value="TWO-COMPONENT SYSTEM SENSOR PROTEIN"/>
    <property type="match status" value="1"/>
</dbReference>
<keyword evidence="7" id="KW-0067">ATP-binding</keyword>
<sequence length="202" mass="22205">MPSGVAPASDPAEQARLLAAVFESSRDAILALALDGRITMWNPAAEALYGFPAAQAIGRPIELIIPSDRRTESSEILARVRSGERIRAFDTVRMRKNGERVHVSLSVSPVLGEAGRVVGISKIAREVPERTEDPDARAGQARGPHEVNESLREFAHVVSHELKAPLRGIASVAEWIREDFGDVVDDDARENLRLMQERVLRM</sequence>
<dbReference type="SMART" id="SM00091">
    <property type="entry name" value="PAS"/>
    <property type="match status" value="1"/>
</dbReference>
<proteinExistence type="predicted"/>
<protein>
    <recommendedName>
        <fullName evidence="2">histidine kinase</fullName>
        <ecNumber evidence="2">2.7.13.3</ecNumber>
    </recommendedName>
</protein>
<feature type="non-terminal residue" evidence="9">
    <location>
        <position position="202"/>
    </location>
</feature>
<evidence type="ECO:0000313" key="9">
    <source>
        <dbReference type="EMBL" id="MCA9727105.1"/>
    </source>
</evidence>
<keyword evidence="5" id="KW-0547">Nucleotide-binding</keyword>
<dbReference type="InterPro" id="IPR036097">
    <property type="entry name" value="HisK_dim/P_sf"/>
</dbReference>
<evidence type="ECO:0000256" key="4">
    <source>
        <dbReference type="ARBA" id="ARBA00022679"/>
    </source>
</evidence>
<dbReference type="Gene3D" id="1.10.287.130">
    <property type="match status" value="1"/>
</dbReference>
<dbReference type="InterPro" id="IPR000014">
    <property type="entry name" value="PAS"/>
</dbReference>
<dbReference type="SUPFAM" id="SSF55785">
    <property type="entry name" value="PYP-like sensor domain (PAS domain)"/>
    <property type="match status" value="1"/>
</dbReference>
<keyword evidence="3" id="KW-0597">Phosphoprotein</keyword>
<comment type="catalytic activity">
    <reaction evidence="1">
        <text>ATP + protein L-histidine = ADP + protein N-phospho-L-histidine.</text>
        <dbReference type="EC" id="2.7.13.3"/>
    </reaction>
</comment>
<dbReference type="PANTHER" id="PTHR41523:SF8">
    <property type="entry name" value="ETHYLENE RESPONSE SENSOR PROTEIN"/>
    <property type="match status" value="1"/>
</dbReference>
<dbReference type="Pfam" id="PF00512">
    <property type="entry name" value="HisKA"/>
    <property type="match status" value="1"/>
</dbReference>
<dbReference type="CDD" id="cd00082">
    <property type="entry name" value="HisKA"/>
    <property type="match status" value="1"/>
</dbReference>
<organism evidence="9 10">
    <name type="scientific">Eiseniibacteriota bacterium</name>
    <dbReference type="NCBI Taxonomy" id="2212470"/>
    <lineage>
        <taxon>Bacteria</taxon>
        <taxon>Candidatus Eiseniibacteriota</taxon>
    </lineage>
</organism>